<evidence type="ECO:0000313" key="1">
    <source>
        <dbReference type="EMBL" id="KAJ9585176.1"/>
    </source>
</evidence>
<organism evidence="1 2">
    <name type="scientific">Diploptera punctata</name>
    <name type="common">Pacific beetle cockroach</name>
    <dbReference type="NCBI Taxonomy" id="6984"/>
    <lineage>
        <taxon>Eukaryota</taxon>
        <taxon>Metazoa</taxon>
        <taxon>Ecdysozoa</taxon>
        <taxon>Arthropoda</taxon>
        <taxon>Hexapoda</taxon>
        <taxon>Insecta</taxon>
        <taxon>Pterygota</taxon>
        <taxon>Neoptera</taxon>
        <taxon>Polyneoptera</taxon>
        <taxon>Dictyoptera</taxon>
        <taxon>Blattodea</taxon>
        <taxon>Blaberoidea</taxon>
        <taxon>Blaberidae</taxon>
        <taxon>Diplopterinae</taxon>
        <taxon>Diploptera</taxon>
    </lineage>
</organism>
<reference evidence="1" key="2">
    <citation type="submission" date="2023-05" db="EMBL/GenBank/DDBJ databases">
        <authorList>
            <person name="Fouks B."/>
        </authorList>
    </citation>
    <scope>NUCLEOTIDE SEQUENCE</scope>
    <source>
        <strain evidence="1">Stay&amp;Tobe</strain>
        <tissue evidence="1">Testes</tissue>
    </source>
</reference>
<proteinExistence type="predicted"/>
<keyword evidence="2" id="KW-1185">Reference proteome</keyword>
<accession>A0AAD8ECN2</accession>
<evidence type="ECO:0000313" key="2">
    <source>
        <dbReference type="Proteomes" id="UP001233999"/>
    </source>
</evidence>
<feature type="non-terminal residue" evidence="1">
    <location>
        <position position="1"/>
    </location>
</feature>
<protein>
    <submittedName>
        <fullName evidence="1">Uncharacterized protein</fullName>
    </submittedName>
</protein>
<comment type="caution">
    <text evidence="1">The sequence shown here is derived from an EMBL/GenBank/DDBJ whole genome shotgun (WGS) entry which is preliminary data.</text>
</comment>
<feature type="non-terminal residue" evidence="1">
    <location>
        <position position="108"/>
    </location>
</feature>
<gene>
    <name evidence="1" type="ORF">L9F63_003032</name>
</gene>
<dbReference type="EMBL" id="JASPKZ010007294">
    <property type="protein sequence ID" value="KAJ9585176.1"/>
    <property type="molecule type" value="Genomic_DNA"/>
</dbReference>
<sequence>FQEKNKNYRFSLYTKSFVLNSTLKSSLVKSVRVSIVKNTSNMFSSDRGTNAMQSRPLRKDPLFPSVLRLKSPKGIYTTTLIWVTRISRSTSSSKFTEDLLKYTLAHLL</sequence>
<dbReference type="Proteomes" id="UP001233999">
    <property type="component" value="Unassembled WGS sequence"/>
</dbReference>
<reference evidence="1" key="1">
    <citation type="journal article" date="2023" name="IScience">
        <title>Live-bearing cockroach genome reveals convergent evolutionary mechanisms linked to viviparity in insects and beyond.</title>
        <authorList>
            <person name="Fouks B."/>
            <person name="Harrison M.C."/>
            <person name="Mikhailova A.A."/>
            <person name="Marchal E."/>
            <person name="English S."/>
            <person name="Carruthers M."/>
            <person name="Jennings E.C."/>
            <person name="Chiamaka E.L."/>
            <person name="Frigard R.A."/>
            <person name="Pippel M."/>
            <person name="Attardo G.M."/>
            <person name="Benoit J.B."/>
            <person name="Bornberg-Bauer E."/>
            <person name="Tobe S.S."/>
        </authorList>
    </citation>
    <scope>NUCLEOTIDE SEQUENCE</scope>
    <source>
        <strain evidence="1">Stay&amp;Tobe</strain>
    </source>
</reference>
<name>A0AAD8ECN2_DIPPU</name>
<dbReference type="AlphaFoldDB" id="A0AAD8ECN2"/>